<sequence>MSIGSARRGRSVGAVLLALAVVLAAGCASSDGAMSHSGVSSRAVALNSDVVRTGSGLLRGTVGPDHRLFQGIPYAAPPIGPLRWQPPAPMPAWPGVRDAVSRGSWCVQPDVADVDPISEDCLTLNVWTPTGSAAEPLPVMVWIHGGSFMRGAGDIYHAERLAVRGRIIVVTINYRLGALGFLADPALGEPGNYGLADQQAALRWVRDNIDEFGGDPDKVTVAGESAGGMSVCDHLAAPDSAGLFRAAIIQSGPCQAQVEVPEAQRVSREYTESLGCDDRGAAHQGPDEQIASCLRALPPERFATPLWYSRFGTDRLSGPVVGTASLPRDPVQVFREQPGDGGPAHKPILLGINRDEFTMFVALRYLRVGDEITAGEYPDELADTFGRDYAAAVADHYPPSRFDGSVSLAYAAAATDDIFACLADRMARGLAAGAPVYGYEFDDPHAPAPDLYAQVPFPIGATHSLEMRYLFDIGGASPLDAAQRRLSDQMIEYWTGFVVTGAPIGVGQPDWPALGTGRDRRWMSLRTDGSRMISDFTTEHQCDFWATVRS</sequence>
<dbReference type="InterPro" id="IPR050309">
    <property type="entry name" value="Type-B_Carboxylest/Lipase"/>
</dbReference>
<evidence type="ECO:0000256" key="3">
    <source>
        <dbReference type="RuleBase" id="RU361235"/>
    </source>
</evidence>
<dbReference type="EC" id="3.1.1.-" evidence="3"/>
<dbReference type="PROSITE" id="PS51257">
    <property type="entry name" value="PROKAR_LIPOPROTEIN"/>
    <property type="match status" value="1"/>
</dbReference>
<dbReference type="GO" id="GO:0016787">
    <property type="term" value="F:hydrolase activity"/>
    <property type="evidence" value="ECO:0007669"/>
    <property type="project" value="UniProtKB-KW"/>
</dbReference>
<dbReference type="InterPro" id="IPR019826">
    <property type="entry name" value="Carboxylesterase_B_AS"/>
</dbReference>
<dbReference type="EMBL" id="LASW01000007">
    <property type="protein sequence ID" value="KKC00807.1"/>
    <property type="molecule type" value="Genomic_DNA"/>
</dbReference>
<reference evidence="7" key="1">
    <citation type="submission" date="2015-04" db="EMBL/GenBank/DDBJ databases">
        <title>Genome sequence of Mycobacterium arupense GUC1.</title>
        <authorList>
            <person name="Greninger A.L."/>
            <person name="Cunningham G."/>
            <person name="Chiu C.Y."/>
            <person name="Miller S."/>
        </authorList>
    </citation>
    <scope>NUCLEOTIDE SEQUENCE [LARGE SCALE GENOMIC DNA]</scope>
    <source>
        <strain evidence="7">GUC1</strain>
    </source>
</reference>
<evidence type="ECO:0000259" key="4">
    <source>
        <dbReference type="Pfam" id="PF00135"/>
    </source>
</evidence>
<dbReference type="Pfam" id="PF00135">
    <property type="entry name" value="COesterase"/>
    <property type="match status" value="1"/>
</dbReference>
<dbReference type="SUPFAM" id="SSF53474">
    <property type="entry name" value="alpha/beta-Hydrolases"/>
    <property type="match status" value="1"/>
</dbReference>
<comment type="caution">
    <text evidence="5">The sequence shown here is derived from an EMBL/GenBank/DDBJ whole genome shotgun (WGS) entry which is preliminary data.</text>
</comment>
<evidence type="ECO:0000313" key="6">
    <source>
        <dbReference type="EMBL" id="ORA00279.1"/>
    </source>
</evidence>
<evidence type="ECO:0000256" key="2">
    <source>
        <dbReference type="ARBA" id="ARBA00022801"/>
    </source>
</evidence>
<evidence type="ECO:0000313" key="5">
    <source>
        <dbReference type="EMBL" id="KKC00807.1"/>
    </source>
</evidence>
<dbReference type="Gene3D" id="3.40.50.1820">
    <property type="entry name" value="alpha/beta hydrolase"/>
    <property type="match status" value="1"/>
</dbReference>
<dbReference type="PROSITE" id="PS00122">
    <property type="entry name" value="CARBOXYLESTERASE_B_1"/>
    <property type="match status" value="1"/>
</dbReference>
<reference evidence="6 8" key="3">
    <citation type="submission" date="2016-12" db="EMBL/GenBank/DDBJ databases">
        <title>The new phylogeny of genus Mycobacterium.</title>
        <authorList>
            <person name="Tortoli E."/>
            <person name="Trovato A."/>
            <person name="Cirillo D.M."/>
        </authorList>
    </citation>
    <scope>NUCLEOTIDE SEQUENCE [LARGE SCALE GENOMIC DNA]</scope>
    <source>
        <strain evidence="6 8">DSM 44942</strain>
    </source>
</reference>
<dbReference type="EMBL" id="MVHH01000006">
    <property type="protein sequence ID" value="ORA00279.1"/>
    <property type="molecule type" value="Genomic_DNA"/>
</dbReference>
<dbReference type="Proteomes" id="UP000192327">
    <property type="component" value="Unassembled WGS sequence"/>
</dbReference>
<organism evidence="5 7">
    <name type="scientific">Mycolicibacter arupensis</name>
    <dbReference type="NCBI Taxonomy" id="342002"/>
    <lineage>
        <taxon>Bacteria</taxon>
        <taxon>Bacillati</taxon>
        <taxon>Actinomycetota</taxon>
        <taxon>Actinomycetes</taxon>
        <taxon>Mycobacteriales</taxon>
        <taxon>Mycobacteriaceae</taxon>
        <taxon>Mycolicibacter</taxon>
    </lineage>
</organism>
<protein>
    <recommendedName>
        <fullName evidence="3">Carboxylic ester hydrolase</fullName>
        <ecNumber evidence="3">3.1.1.-</ecNumber>
    </recommendedName>
</protein>
<dbReference type="InterPro" id="IPR019819">
    <property type="entry name" value="Carboxylesterase_B_CS"/>
</dbReference>
<comment type="similarity">
    <text evidence="1 3">Belongs to the type-B carboxylesterase/lipase family.</text>
</comment>
<reference evidence="5" key="2">
    <citation type="submission" date="2015-04" db="EMBL/GenBank/DDBJ databases">
        <title>Genome sequence of Mycobacterium arupense strain GUC1.</title>
        <authorList>
            <person name="Greninger A.L."/>
            <person name="Cunningham G."/>
            <person name="Chiu C.Y."/>
            <person name="Miller S."/>
        </authorList>
    </citation>
    <scope>NUCLEOTIDE SEQUENCE</scope>
    <source>
        <strain evidence="5">GUC1</strain>
    </source>
</reference>
<evidence type="ECO:0000256" key="1">
    <source>
        <dbReference type="ARBA" id="ARBA00005964"/>
    </source>
</evidence>
<dbReference type="OrthoDB" id="3199405at2"/>
<keyword evidence="8" id="KW-1185">Reference proteome</keyword>
<proteinExistence type="inferred from homology"/>
<dbReference type="Proteomes" id="UP000034416">
    <property type="component" value="Unassembled WGS sequence"/>
</dbReference>
<dbReference type="STRING" id="342002.BST15_04830"/>
<dbReference type="PANTHER" id="PTHR11559">
    <property type="entry name" value="CARBOXYLESTERASE"/>
    <property type="match status" value="1"/>
</dbReference>
<dbReference type="InterPro" id="IPR029058">
    <property type="entry name" value="AB_hydrolase_fold"/>
</dbReference>
<dbReference type="PATRIC" id="fig|342002.3.peg.1356"/>
<dbReference type="PROSITE" id="PS00941">
    <property type="entry name" value="CARBOXYLESTERASE_B_2"/>
    <property type="match status" value="1"/>
</dbReference>
<evidence type="ECO:0000313" key="8">
    <source>
        <dbReference type="Proteomes" id="UP000192327"/>
    </source>
</evidence>
<feature type="domain" description="Carboxylesterase type B" evidence="4">
    <location>
        <begin position="48"/>
        <end position="545"/>
    </location>
</feature>
<accession>A0A0F5N1I2</accession>
<gene>
    <name evidence="6" type="ORF">BST15_04830</name>
    <name evidence="5" type="ORF">WR43_03415</name>
</gene>
<dbReference type="RefSeq" id="WP_046188181.1">
    <property type="nucleotide sequence ID" value="NZ_JACKUJ010000043.1"/>
</dbReference>
<keyword evidence="2 3" id="KW-0378">Hydrolase</keyword>
<dbReference type="ESTHER" id="9myco-a0a0f5n1i2">
    <property type="family name" value="Carb_B_Bacteria"/>
</dbReference>
<dbReference type="AlphaFoldDB" id="A0A0F5N1I2"/>
<evidence type="ECO:0000313" key="7">
    <source>
        <dbReference type="Proteomes" id="UP000034416"/>
    </source>
</evidence>
<dbReference type="InterPro" id="IPR002018">
    <property type="entry name" value="CarbesteraseB"/>
</dbReference>
<name>A0A0F5N1I2_9MYCO</name>